<evidence type="ECO:0000256" key="4">
    <source>
        <dbReference type="ARBA" id="ARBA00008310"/>
    </source>
</evidence>
<accession>A0A934J1N7</accession>
<comment type="function">
    <text evidence="11">Involved in coproporphyrin-dependent heme b biosynthesis. Catalyzes the oxidation of coproporphyrinogen III to coproporphyrin III.</text>
</comment>
<dbReference type="GO" id="GO:0005737">
    <property type="term" value="C:cytoplasm"/>
    <property type="evidence" value="ECO:0007669"/>
    <property type="project" value="UniProtKB-SubCell"/>
</dbReference>
<comment type="caution">
    <text evidence="13">The sequence shown here is derived from an EMBL/GenBank/DDBJ whole genome shotgun (WGS) entry which is preliminary data.</text>
</comment>
<keyword evidence="10 11" id="KW-0350">Heme biosynthesis</keyword>
<evidence type="ECO:0000256" key="5">
    <source>
        <dbReference type="ARBA" id="ARBA00012402"/>
    </source>
</evidence>
<dbReference type="EC" id="1.3.3.15" evidence="5 11"/>
<dbReference type="Gene3D" id="1.10.3110.10">
    <property type="entry name" value="protoporphyrinogen ix oxidase, domain 3"/>
    <property type="match status" value="1"/>
</dbReference>
<dbReference type="InterPro" id="IPR050464">
    <property type="entry name" value="Zeta_carotene_desat/Oxidored"/>
</dbReference>
<gene>
    <name evidence="13" type="primary">hemG</name>
    <name evidence="13" type="ORF">JFN88_00585</name>
</gene>
<evidence type="ECO:0000256" key="3">
    <source>
        <dbReference type="ARBA" id="ARBA00004744"/>
    </source>
</evidence>
<comment type="similarity">
    <text evidence="4 11">Belongs to the protoporphyrinogen/coproporphyrinogen oxidase family. Coproporphyrinogen III oxidase subfamily.</text>
</comment>
<dbReference type="InterPro" id="IPR002937">
    <property type="entry name" value="Amino_oxidase"/>
</dbReference>
<keyword evidence="11" id="KW-0963">Cytoplasm</keyword>
<protein>
    <recommendedName>
        <fullName evidence="6 11">Coproporphyrinogen III oxidase</fullName>
        <ecNumber evidence="5 11">1.3.3.15</ecNumber>
    </recommendedName>
</protein>
<evidence type="ECO:0000256" key="8">
    <source>
        <dbReference type="ARBA" id="ARBA00022827"/>
    </source>
</evidence>
<evidence type="ECO:0000313" key="13">
    <source>
        <dbReference type="EMBL" id="MBJ6359823.1"/>
    </source>
</evidence>
<dbReference type="InterPro" id="IPR036188">
    <property type="entry name" value="FAD/NAD-bd_sf"/>
</dbReference>
<dbReference type="Gene3D" id="3.50.50.60">
    <property type="entry name" value="FAD/NAD(P)-binding domain"/>
    <property type="match status" value="1"/>
</dbReference>
<name>A0A934J1N7_9BACL</name>
<dbReference type="SUPFAM" id="SSF54373">
    <property type="entry name" value="FAD-linked reductases, C-terminal domain"/>
    <property type="match status" value="1"/>
</dbReference>
<comment type="pathway">
    <text evidence="3 11">Porphyrin-containing compound metabolism; protoheme biosynthesis.</text>
</comment>
<dbReference type="AlphaFoldDB" id="A0A934J1N7"/>
<evidence type="ECO:0000256" key="2">
    <source>
        <dbReference type="ARBA" id="ARBA00001974"/>
    </source>
</evidence>
<keyword evidence="9 11" id="KW-0560">Oxidoreductase</keyword>
<keyword evidence="8 11" id="KW-0274">FAD</keyword>
<evidence type="ECO:0000256" key="1">
    <source>
        <dbReference type="ARBA" id="ARBA00001755"/>
    </source>
</evidence>
<comment type="subcellular location">
    <subcellularLocation>
        <location evidence="11">Cytoplasm</location>
    </subcellularLocation>
</comment>
<dbReference type="RefSeq" id="WP_199017402.1">
    <property type="nucleotide sequence ID" value="NZ_JAELUP010000001.1"/>
</dbReference>
<dbReference type="Gene3D" id="3.90.660.20">
    <property type="entry name" value="Protoporphyrinogen oxidase, mitochondrial, domain 2"/>
    <property type="match status" value="1"/>
</dbReference>
<feature type="domain" description="Amine oxidase" evidence="12">
    <location>
        <begin position="17"/>
        <end position="479"/>
    </location>
</feature>
<comment type="cofactor">
    <cofactor evidence="2 11">
        <name>FAD</name>
        <dbReference type="ChEBI" id="CHEBI:57692"/>
    </cofactor>
</comment>
<dbReference type="NCBIfam" id="TIGR00562">
    <property type="entry name" value="proto_IX_ox"/>
    <property type="match status" value="1"/>
</dbReference>
<evidence type="ECO:0000256" key="7">
    <source>
        <dbReference type="ARBA" id="ARBA00022630"/>
    </source>
</evidence>
<evidence type="ECO:0000256" key="11">
    <source>
        <dbReference type="RuleBase" id="RU364052"/>
    </source>
</evidence>
<dbReference type="SUPFAM" id="SSF51905">
    <property type="entry name" value="FAD/NAD(P)-binding domain"/>
    <property type="match status" value="1"/>
</dbReference>
<dbReference type="GO" id="GO:0006783">
    <property type="term" value="P:heme biosynthetic process"/>
    <property type="evidence" value="ECO:0007669"/>
    <property type="project" value="UniProtKB-UniRule"/>
</dbReference>
<reference evidence="13" key="1">
    <citation type="submission" date="2020-12" db="EMBL/GenBank/DDBJ databases">
        <authorList>
            <person name="Huq M.A."/>
        </authorList>
    </citation>
    <scope>NUCLEOTIDE SEQUENCE</scope>
    <source>
        <strain evidence="13">MAHUQ-46</strain>
    </source>
</reference>
<organism evidence="13 14">
    <name type="scientific">Paenibacillus roseus</name>
    <dbReference type="NCBI Taxonomy" id="2798579"/>
    <lineage>
        <taxon>Bacteria</taxon>
        <taxon>Bacillati</taxon>
        <taxon>Bacillota</taxon>
        <taxon>Bacilli</taxon>
        <taxon>Bacillales</taxon>
        <taxon>Paenibacillaceae</taxon>
        <taxon>Paenibacillus</taxon>
    </lineage>
</organism>
<dbReference type="Proteomes" id="UP000640274">
    <property type="component" value="Unassembled WGS sequence"/>
</dbReference>
<evidence type="ECO:0000313" key="14">
    <source>
        <dbReference type="Proteomes" id="UP000640274"/>
    </source>
</evidence>
<comment type="catalytic activity">
    <reaction evidence="1">
        <text>coproporphyrinogen III + 3 O2 = coproporphyrin III + 3 H2O2</text>
        <dbReference type="Rhea" id="RHEA:43436"/>
        <dbReference type="ChEBI" id="CHEBI:15379"/>
        <dbReference type="ChEBI" id="CHEBI:16240"/>
        <dbReference type="ChEBI" id="CHEBI:57309"/>
        <dbReference type="ChEBI" id="CHEBI:131725"/>
        <dbReference type="EC" id="1.3.3.15"/>
    </reaction>
    <physiologicalReaction direction="left-to-right" evidence="1">
        <dbReference type="Rhea" id="RHEA:43437"/>
    </physiologicalReaction>
</comment>
<proteinExistence type="inferred from homology"/>
<evidence type="ECO:0000256" key="10">
    <source>
        <dbReference type="ARBA" id="ARBA00023133"/>
    </source>
</evidence>
<evidence type="ECO:0000256" key="6">
    <source>
        <dbReference type="ARBA" id="ARBA00019046"/>
    </source>
</evidence>
<dbReference type="InterPro" id="IPR004572">
    <property type="entry name" value="Protoporphyrinogen_oxidase"/>
</dbReference>
<dbReference type="PANTHER" id="PTHR42923:SF3">
    <property type="entry name" value="PROTOPORPHYRINOGEN OXIDASE"/>
    <property type="match status" value="1"/>
</dbReference>
<evidence type="ECO:0000259" key="12">
    <source>
        <dbReference type="Pfam" id="PF01593"/>
    </source>
</evidence>
<sequence length="483" mass="52529">MRGTGQTDRIVIIGGGISGLSSAFYILRQARESGRKVQVTIVEEAPELGGKIDTLHKDGFVIEKGPDSFLARKRAIVDLARDLGIEQELTAQNPNGRKSFILHDGKLHPMPQGLMLGVPTDLDGLAATALMSESGKERVLQDLVLEAQEGSEDESVGGFLERRLGREAVQLLAEPLLAGIYAADLYKLSLRATFPQFREAELHHGSLIRGMQESRKASVAAAASNDLPEHVKGSMFLTFRGGLSALVDALDQALSDADRRLGVKASAIHKQPQDNGRVAYSVELASGERLEADAVVVTVPAFGAASLLRPLMDVSELEAVSYISVANVVLAFDKAEFGLQFDGSGFVIPRVEDRQLTACTWTSTKWLHTSPEDKVLLRCYLGRAGAEEVVELDDEQLLALVRREVKEIMDVDAKPLFAEITRLRHSMPQYPVGHVENVARLRKRAEEQLPGVWVTGAAFDGVGLPDCIRQGKEAAFAILESLH</sequence>
<dbReference type="EMBL" id="JAELUP010000001">
    <property type="protein sequence ID" value="MBJ6359823.1"/>
    <property type="molecule type" value="Genomic_DNA"/>
</dbReference>
<dbReference type="Pfam" id="PF01593">
    <property type="entry name" value="Amino_oxidase"/>
    <property type="match status" value="1"/>
</dbReference>
<dbReference type="GO" id="GO:0004729">
    <property type="term" value="F:oxygen-dependent protoporphyrinogen oxidase activity"/>
    <property type="evidence" value="ECO:0007669"/>
    <property type="project" value="UniProtKB-UniRule"/>
</dbReference>
<dbReference type="PANTHER" id="PTHR42923">
    <property type="entry name" value="PROTOPORPHYRINOGEN OXIDASE"/>
    <property type="match status" value="1"/>
</dbReference>
<keyword evidence="7 11" id="KW-0285">Flavoprotein</keyword>
<keyword evidence="14" id="KW-1185">Reference proteome</keyword>
<evidence type="ECO:0000256" key="9">
    <source>
        <dbReference type="ARBA" id="ARBA00023002"/>
    </source>
</evidence>